<dbReference type="RefSeq" id="WP_271916172.1">
    <property type="nucleotide sequence ID" value="NZ_JAQNDO010000001.1"/>
</dbReference>
<evidence type="ECO:0000256" key="2">
    <source>
        <dbReference type="SAM" id="SignalP"/>
    </source>
</evidence>
<keyword evidence="4" id="KW-1185">Reference proteome</keyword>
<name>A0ABT5EGK7_9BACT</name>
<keyword evidence="2" id="KW-0732">Signal</keyword>
<gene>
    <name evidence="3" type="ORF">POL67_06345</name>
</gene>
<protein>
    <recommendedName>
        <fullName evidence="5">Secreted protein</fullName>
    </recommendedName>
</protein>
<accession>A0ABT5EGK7</accession>
<feature type="region of interest" description="Disordered" evidence="1">
    <location>
        <begin position="31"/>
        <end position="61"/>
    </location>
</feature>
<evidence type="ECO:0008006" key="5">
    <source>
        <dbReference type="Google" id="ProtNLM"/>
    </source>
</evidence>
<feature type="chain" id="PRO_5046232989" description="Secreted protein" evidence="2">
    <location>
        <begin position="26"/>
        <end position="185"/>
    </location>
</feature>
<dbReference type="PROSITE" id="PS51257">
    <property type="entry name" value="PROKAR_LIPOPROTEIN"/>
    <property type="match status" value="1"/>
</dbReference>
<feature type="signal peptide" evidence="2">
    <location>
        <begin position="1"/>
        <end position="25"/>
    </location>
</feature>
<dbReference type="EMBL" id="JAQNDO010000001">
    <property type="protein sequence ID" value="MDC0740959.1"/>
    <property type="molecule type" value="Genomic_DNA"/>
</dbReference>
<evidence type="ECO:0000313" key="3">
    <source>
        <dbReference type="EMBL" id="MDC0740959.1"/>
    </source>
</evidence>
<feature type="compositionally biased region" description="Low complexity" evidence="1">
    <location>
        <begin position="121"/>
        <end position="133"/>
    </location>
</feature>
<proteinExistence type="predicted"/>
<feature type="compositionally biased region" description="Basic and acidic residues" evidence="1">
    <location>
        <begin position="51"/>
        <end position="61"/>
    </location>
</feature>
<evidence type="ECO:0000256" key="1">
    <source>
        <dbReference type="SAM" id="MobiDB-lite"/>
    </source>
</evidence>
<evidence type="ECO:0000313" key="4">
    <source>
        <dbReference type="Proteomes" id="UP001221411"/>
    </source>
</evidence>
<feature type="region of interest" description="Disordered" evidence="1">
    <location>
        <begin position="121"/>
        <end position="152"/>
    </location>
</feature>
<dbReference type="Proteomes" id="UP001221411">
    <property type="component" value="Unassembled WGS sequence"/>
</dbReference>
<comment type="caution">
    <text evidence="3">The sequence shown here is derived from an EMBL/GenBank/DDBJ whole genome shotgun (WGS) entry which is preliminary data.</text>
</comment>
<sequence>MRSLRRSTRAAVLVALVLGCGFSGGCCGLGSDDSKRRRPEPVTTEYAPSQRSREAKAEEQQLAERRARYAAMAPAQLESALEGACMGTSCDAETTKLILAAAATTQERTKLERKLTALEAAAAARQRSKAAPPRRQEPASTHPAQPAPRPEPAGRVCCCDGTVSPTCTTVHRGCCSRHGGVCACN</sequence>
<organism evidence="3 4">
    <name type="scientific">Polyangium mundeleinium</name>
    <dbReference type="NCBI Taxonomy" id="2995306"/>
    <lineage>
        <taxon>Bacteria</taxon>
        <taxon>Pseudomonadati</taxon>
        <taxon>Myxococcota</taxon>
        <taxon>Polyangia</taxon>
        <taxon>Polyangiales</taxon>
        <taxon>Polyangiaceae</taxon>
        <taxon>Polyangium</taxon>
    </lineage>
</organism>
<reference evidence="3 4" key="1">
    <citation type="submission" date="2022-11" db="EMBL/GenBank/DDBJ databases">
        <title>Minimal conservation of predation-associated metabolite biosynthetic gene clusters underscores biosynthetic potential of Myxococcota including descriptions for ten novel species: Archangium lansinium sp. nov., Myxococcus landrumus sp. nov., Nannocystis bai.</title>
        <authorList>
            <person name="Ahearne A."/>
            <person name="Stevens C."/>
            <person name="Dowd S."/>
        </authorList>
    </citation>
    <scope>NUCLEOTIDE SEQUENCE [LARGE SCALE GENOMIC DNA]</scope>
    <source>
        <strain evidence="3 4">RJM3</strain>
    </source>
</reference>